<name>A0A7J6DZC2_CANSA</name>
<protein>
    <submittedName>
        <fullName evidence="1">Uncharacterized protein</fullName>
    </submittedName>
</protein>
<accession>A0A7J6DZC2</accession>
<dbReference type="Proteomes" id="UP000583929">
    <property type="component" value="Unassembled WGS sequence"/>
</dbReference>
<evidence type="ECO:0000313" key="2">
    <source>
        <dbReference type="Proteomes" id="UP000583929"/>
    </source>
</evidence>
<sequence>MSSITIIDLLDVSIRSLLRSVLSLTAVNSRVLKHNMTPIRTMVCIKLSLPIPHFNSFTFFKNMIKVSAYENHYEKGCLFMT</sequence>
<evidence type="ECO:0000313" key="1">
    <source>
        <dbReference type="EMBL" id="KAF4350940.1"/>
    </source>
</evidence>
<proteinExistence type="predicted"/>
<comment type="caution">
    <text evidence="1">The sequence shown here is derived from an EMBL/GenBank/DDBJ whole genome shotgun (WGS) entry which is preliminary data.</text>
</comment>
<keyword evidence="2" id="KW-1185">Reference proteome</keyword>
<reference evidence="1 2" key="1">
    <citation type="journal article" date="2020" name="bioRxiv">
        <title>Sequence and annotation of 42 cannabis genomes reveals extensive copy number variation in cannabinoid synthesis and pathogen resistance genes.</title>
        <authorList>
            <person name="Mckernan K.J."/>
            <person name="Helbert Y."/>
            <person name="Kane L.T."/>
            <person name="Ebling H."/>
            <person name="Zhang L."/>
            <person name="Liu B."/>
            <person name="Eaton Z."/>
            <person name="Mclaughlin S."/>
            <person name="Kingan S."/>
            <person name="Baybayan P."/>
            <person name="Concepcion G."/>
            <person name="Jordan M."/>
            <person name="Riva A."/>
            <person name="Barbazuk W."/>
            <person name="Harkins T."/>
        </authorList>
    </citation>
    <scope>NUCLEOTIDE SEQUENCE [LARGE SCALE GENOMIC DNA]</scope>
    <source>
        <strain evidence="2">cv. Jamaican Lion 4</strain>
        <tissue evidence="1">Leaf</tissue>
    </source>
</reference>
<organism evidence="1 2">
    <name type="scientific">Cannabis sativa</name>
    <name type="common">Hemp</name>
    <name type="synonym">Marijuana</name>
    <dbReference type="NCBI Taxonomy" id="3483"/>
    <lineage>
        <taxon>Eukaryota</taxon>
        <taxon>Viridiplantae</taxon>
        <taxon>Streptophyta</taxon>
        <taxon>Embryophyta</taxon>
        <taxon>Tracheophyta</taxon>
        <taxon>Spermatophyta</taxon>
        <taxon>Magnoliopsida</taxon>
        <taxon>eudicotyledons</taxon>
        <taxon>Gunneridae</taxon>
        <taxon>Pentapetalae</taxon>
        <taxon>rosids</taxon>
        <taxon>fabids</taxon>
        <taxon>Rosales</taxon>
        <taxon>Cannabaceae</taxon>
        <taxon>Cannabis</taxon>
    </lineage>
</organism>
<dbReference type="EMBL" id="JAATIQ010000579">
    <property type="protein sequence ID" value="KAF4350940.1"/>
    <property type="molecule type" value="Genomic_DNA"/>
</dbReference>
<dbReference type="AlphaFoldDB" id="A0A7J6DZC2"/>
<gene>
    <name evidence="1" type="ORF">G4B88_029106</name>
</gene>